<evidence type="ECO:0000313" key="3">
    <source>
        <dbReference type="Proteomes" id="UP000646365"/>
    </source>
</evidence>
<gene>
    <name evidence="2" type="ORF">GCM10011611_41410</name>
</gene>
<organism evidence="2 3">
    <name type="scientific">Aliidongia dinghuensis</name>
    <dbReference type="NCBI Taxonomy" id="1867774"/>
    <lineage>
        <taxon>Bacteria</taxon>
        <taxon>Pseudomonadati</taxon>
        <taxon>Pseudomonadota</taxon>
        <taxon>Alphaproteobacteria</taxon>
        <taxon>Rhodospirillales</taxon>
        <taxon>Dongiaceae</taxon>
        <taxon>Aliidongia</taxon>
    </lineage>
</organism>
<comment type="caution">
    <text evidence="2">The sequence shown here is derived from an EMBL/GenBank/DDBJ whole genome shotgun (WGS) entry which is preliminary data.</text>
</comment>
<dbReference type="SMART" id="SM00228">
    <property type="entry name" value="PDZ"/>
    <property type="match status" value="1"/>
</dbReference>
<dbReference type="Gene3D" id="2.30.42.10">
    <property type="match status" value="1"/>
</dbReference>
<dbReference type="InterPro" id="IPR001478">
    <property type="entry name" value="PDZ"/>
</dbReference>
<dbReference type="Gene3D" id="2.40.70.10">
    <property type="entry name" value="Acid Proteases"/>
    <property type="match status" value="2"/>
</dbReference>
<feature type="domain" description="PDZ" evidence="1">
    <location>
        <begin position="491"/>
        <end position="525"/>
    </location>
</feature>
<accession>A0A8J3E6M7</accession>
<dbReference type="InterPro" id="IPR021109">
    <property type="entry name" value="Peptidase_aspartic_dom_sf"/>
</dbReference>
<dbReference type="SUPFAM" id="SSF50156">
    <property type="entry name" value="PDZ domain-like"/>
    <property type="match status" value="1"/>
</dbReference>
<sequence length="563" mass="61288">MLHRVLTLAAGKLEGTLETWCDPARGRAASRYRLGPDSGAEGWDGRAAWSADWAHRVHHAEGADLALQRATAFWSSFGFLMPQRRDVVPAAAGARSEGGREFDLVRFASPGTLPVVAWFDRASHLPMKLTVERAEPITVRLDDWRRSGSLLLPFAIETSTGLVQYDAESRLESATIGLEDGPSPFAPPPAPPPDYVFAEGKPAVMPLEPIGTAVLVDVMVDEHGPYTFALDSGSSDVIDSGLARELGLPVVGAFRGRGAGERPVDVGLTRVATLDVGDLTLRDQLLRVVPLDFDLNGAKPAYRGLIGFELFDRLIVRLDHELRQLTLTEPAGWTYQGSGQRVPFRFHGRVPMVDGVIDLVPGRFTLDTGQGNSLTLYRPFMETMGIANKYPPKLTTIVSVGVGGTVMAGVARAHLLKLGSVDVSGPVVYLSHQRAGAFADPDLAGNVGEGVFERFNVTFDYGRREAFFERTPHYDEGDSLRLLTLKRTQWGLVVLSVLPGGPAAEAGIQAGDVIERIENAEAQYLDYWTLRRMFSRPAGTRLHLHVRHSGATFDAIIVLGQRI</sequence>
<evidence type="ECO:0000259" key="1">
    <source>
        <dbReference type="PROSITE" id="PS50106"/>
    </source>
</evidence>
<reference evidence="2" key="1">
    <citation type="journal article" date="2014" name="Int. J. Syst. Evol. Microbiol.">
        <title>Complete genome sequence of Corynebacterium casei LMG S-19264T (=DSM 44701T), isolated from a smear-ripened cheese.</title>
        <authorList>
            <consortium name="US DOE Joint Genome Institute (JGI-PGF)"/>
            <person name="Walter F."/>
            <person name="Albersmeier A."/>
            <person name="Kalinowski J."/>
            <person name="Ruckert C."/>
        </authorList>
    </citation>
    <scope>NUCLEOTIDE SEQUENCE</scope>
    <source>
        <strain evidence="2">CGMCC 1.15725</strain>
    </source>
</reference>
<dbReference type="Proteomes" id="UP000646365">
    <property type="component" value="Unassembled WGS sequence"/>
</dbReference>
<dbReference type="InterPro" id="IPR041489">
    <property type="entry name" value="PDZ_6"/>
</dbReference>
<dbReference type="PROSITE" id="PS50106">
    <property type="entry name" value="PDZ"/>
    <property type="match status" value="1"/>
</dbReference>
<reference evidence="2" key="2">
    <citation type="submission" date="2020-09" db="EMBL/GenBank/DDBJ databases">
        <authorList>
            <person name="Sun Q."/>
            <person name="Zhou Y."/>
        </authorList>
    </citation>
    <scope>NUCLEOTIDE SEQUENCE</scope>
    <source>
        <strain evidence="2">CGMCC 1.15725</strain>
    </source>
</reference>
<keyword evidence="3" id="KW-1185">Reference proteome</keyword>
<name>A0A8J3E6M7_9PROT</name>
<proteinExistence type="predicted"/>
<dbReference type="AlphaFoldDB" id="A0A8J3E6M7"/>
<dbReference type="Pfam" id="PF13650">
    <property type="entry name" value="Asp_protease_2"/>
    <property type="match status" value="1"/>
</dbReference>
<evidence type="ECO:0000313" key="2">
    <source>
        <dbReference type="EMBL" id="GGF31006.1"/>
    </source>
</evidence>
<dbReference type="InterPro" id="IPR036034">
    <property type="entry name" value="PDZ_sf"/>
</dbReference>
<dbReference type="Pfam" id="PF17820">
    <property type="entry name" value="PDZ_6"/>
    <property type="match status" value="1"/>
</dbReference>
<dbReference type="EMBL" id="BMJQ01000011">
    <property type="protein sequence ID" value="GGF31006.1"/>
    <property type="molecule type" value="Genomic_DNA"/>
</dbReference>
<protein>
    <recommendedName>
        <fullName evidence="1">PDZ domain-containing protein</fullName>
    </recommendedName>
</protein>